<dbReference type="EMBL" id="BONY01000042">
    <property type="protein sequence ID" value="GIH07940.1"/>
    <property type="molecule type" value="Genomic_DNA"/>
</dbReference>
<organism evidence="2 3">
    <name type="scientific">Rhizocola hellebori</name>
    <dbReference type="NCBI Taxonomy" id="1392758"/>
    <lineage>
        <taxon>Bacteria</taxon>
        <taxon>Bacillati</taxon>
        <taxon>Actinomycetota</taxon>
        <taxon>Actinomycetes</taxon>
        <taxon>Micromonosporales</taxon>
        <taxon>Micromonosporaceae</taxon>
        <taxon>Rhizocola</taxon>
    </lineage>
</organism>
<dbReference type="CDD" id="cd10434">
    <property type="entry name" value="GIY-YIG_UvrC_Cho"/>
    <property type="match status" value="1"/>
</dbReference>
<keyword evidence="3" id="KW-1185">Reference proteome</keyword>
<dbReference type="GO" id="GO:0006289">
    <property type="term" value="P:nucleotide-excision repair"/>
    <property type="evidence" value="ECO:0007669"/>
    <property type="project" value="InterPro"/>
</dbReference>
<dbReference type="Pfam" id="PF01541">
    <property type="entry name" value="GIY-YIG"/>
    <property type="match status" value="1"/>
</dbReference>
<dbReference type="PANTHER" id="PTHR30562">
    <property type="entry name" value="UVRC/OXIDOREDUCTASE"/>
    <property type="match status" value="1"/>
</dbReference>
<accession>A0A8J3QE38</accession>
<reference evidence="2" key="1">
    <citation type="submission" date="2021-01" db="EMBL/GenBank/DDBJ databases">
        <title>Whole genome shotgun sequence of Rhizocola hellebori NBRC 109834.</title>
        <authorList>
            <person name="Komaki H."/>
            <person name="Tamura T."/>
        </authorList>
    </citation>
    <scope>NUCLEOTIDE SEQUENCE</scope>
    <source>
        <strain evidence="2">NBRC 109834</strain>
    </source>
</reference>
<dbReference type="InterPro" id="IPR050066">
    <property type="entry name" value="UvrABC_protein_C"/>
</dbReference>
<dbReference type="AlphaFoldDB" id="A0A8J3QE38"/>
<feature type="domain" description="GIY-YIG" evidence="1">
    <location>
        <begin position="6"/>
        <end position="84"/>
    </location>
</feature>
<protein>
    <recommendedName>
        <fullName evidence="1">GIY-YIG domain-containing protein</fullName>
    </recommendedName>
</protein>
<comment type="caution">
    <text evidence="2">The sequence shown here is derived from an EMBL/GenBank/DDBJ whole genome shotgun (WGS) entry which is preliminary data.</text>
</comment>
<gene>
    <name evidence="2" type="ORF">Rhe02_60070</name>
</gene>
<evidence type="ECO:0000313" key="2">
    <source>
        <dbReference type="EMBL" id="GIH07940.1"/>
    </source>
</evidence>
<dbReference type="Gene3D" id="3.40.1440.10">
    <property type="entry name" value="GIY-YIG endonuclease"/>
    <property type="match status" value="1"/>
</dbReference>
<proteinExistence type="predicted"/>
<dbReference type="PANTHER" id="PTHR30562:SF1">
    <property type="entry name" value="UVRABC SYSTEM PROTEIN C"/>
    <property type="match status" value="1"/>
</dbReference>
<dbReference type="SMART" id="SM00465">
    <property type="entry name" value="GIYc"/>
    <property type="match status" value="1"/>
</dbReference>
<dbReference type="Proteomes" id="UP000612899">
    <property type="component" value="Unassembled WGS sequence"/>
</dbReference>
<dbReference type="InterPro" id="IPR000305">
    <property type="entry name" value="GIY-YIG_endonuc"/>
</dbReference>
<name>A0A8J3QE38_9ACTN</name>
<dbReference type="RefSeq" id="WP_203911711.1">
    <property type="nucleotide sequence ID" value="NZ_BONY01000042.1"/>
</dbReference>
<dbReference type="InterPro" id="IPR035901">
    <property type="entry name" value="GIY-YIG_endonuc_sf"/>
</dbReference>
<evidence type="ECO:0000259" key="1">
    <source>
        <dbReference type="PROSITE" id="PS50164"/>
    </source>
</evidence>
<sequence length="295" mass="32508">MRPIPADPGVYRFRDARGRALYVGRAVNLKRRVASYWGDLRDRRHLAAMVRKVSRVEVVACDSEHEAAWLERNILERSMPPWNRVAGGAESPIYLELTTSLAAPGLRTTFRVAAGTQGFGPYLGGTKARLAVSALHRLYPLPYTGTRLTGAERDMARKLAVGPQHHGDMLAAVSAVLHREASAVAAARAALAQLRDAASADLAFERAQRLHLELAALEWICAAQQVTVTQPEDLVFYGWAEETLVRFEVVAGRLCDWQVRSCTAQAAKEKVALTPPHWVRFAQRNAALAAALRKE</sequence>
<dbReference type="GO" id="GO:0009380">
    <property type="term" value="C:excinuclease repair complex"/>
    <property type="evidence" value="ECO:0007669"/>
    <property type="project" value="TreeGrafter"/>
</dbReference>
<dbReference type="PROSITE" id="PS50164">
    <property type="entry name" value="GIY_YIG"/>
    <property type="match status" value="1"/>
</dbReference>
<dbReference type="InterPro" id="IPR047296">
    <property type="entry name" value="GIY-YIG_UvrC_Cho"/>
</dbReference>
<dbReference type="SUPFAM" id="SSF82771">
    <property type="entry name" value="GIY-YIG endonuclease"/>
    <property type="match status" value="1"/>
</dbReference>
<evidence type="ECO:0000313" key="3">
    <source>
        <dbReference type="Proteomes" id="UP000612899"/>
    </source>
</evidence>